<evidence type="ECO:0000313" key="2">
    <source>
        <dbReference type="EMBL" id="EKE87555.1"/>
    </source>
</evidence>
<name>K2LCF6_9GAMM</name>
<dbReference type="Proteomes" id="UP000014115">
    <property type="component" value="Unassembled WGS sequence"/>
</dbReference>
<keyword evidence="3" id="KW-1185">Reference proteome</keyword>
<dbReference type="PATRIC" id="fig|740709.3.peg.127"/>
<accession>K2LCF6</accession>
<dbReference type="InterPro" id="IPR023809">
    <property type="entry name" value="Thiopep_bacteriocin_synth_dom"/>
</dbReference>
<reference evidence="2 3" key="1">
    <citation type="journal article" date="2012" name="J. Bacteriol.">
        <title>Genome Sequence of Idiomarina xiamenensis Type Strain 10-D-4.</title>
        <authorList>
            <person name="Lai Q."/>
            <person name="Wang L."/>
            <person name="Wang W."/>
            <person name="Shao Z."/>
        </authorList>
    </citation>
    <scope>NUCLEOTIDE SEQUENCE [LARGE SCALE GENOMIC DNA]</scope>
    <source>
        <strain evidence="2 3">10-D-4</strain>
    </source>
</reference>
<dbReference type="Pfam" id="PF14028">
    <property type="entry name" value="Lant_dehydr_C"/>
    <property type="match status" value="1"/>
</dbReference>
<dbReference type="RefSeq" id="WP_008487060.1">
    <property type="nucleotide sequence ID" value="NZ_AMRG01000001.1"/>
</dbReference>
<dbReference type="NCBIfam" id="TIGR03891">
    <property type="entry name" value="thiopep_ocin"/>
    <property type="match status" value="2"/>
</dbReference>
<evidence type="ECO:0000313" key="3">
    <source>
        <dbReference type="Proteomes" id="UP000014115"/>
    </source>
</evidence>
<evidence type="ECO:0000259" key="1">
    <source>
        <dbReference type="Pfam" id="PF14028"/>
    </source>
</evidence>
<dbReference type="eggNOG" id="COG0778">
    <property type="taxonomic scope" value="Bacteria"/>
</dbReference>
<dbReference type="STRING" id="740709.A10D4_00635"/>
<gene>
    <name evidence="2" type="ORF">A10D4_00635</name>
</gene>
<comment type="caution">
    <text evidence="2">The sequence shown here is derived from an EMBL/GenBank/DDBJ whole genome shotgun (WGS) entry which is preliminary data.</text>
</comment>
<dbReference type="AlphaFoldDB" id="K2LCF6"/>
<protein>
    <recommendedName>
        <fullName evidence="1">Thiopeptide-type bacteriocin biosynthesis domain-containing protein</fullName>
    </recommendedName>
</protein>
<dbReference type="OrthoDB" id="3607295at2"/>
<sequence>MTTTHAQRWSAFHVFLHDTEQQEVFLQQQLPSLVRTLKAEQQTASWFFLRYWDGGPHIRVRFESLQQPQQVLNQLQDSARQLPAQQALSAEQYYANHSFDGQPMAIDELDWHHDGEVKQFPYEPEYARYGGESALVINERLFSISSEVALAIIAATQGQLNQRLQLSLKMIICSVFTVNPSLSSVKQFATYYAEFWRSHAAGVQVPQQADPALRKTIARSLDEVVEQQVTGVIGTWLSYLSHAIDEWRRLYREQQLVSPLDGQRVETDEQCEMAIMSMVGSQIHMLNNRLGVTPAYEFFLAERIRIALSTADQRS</sequence>
<organism evidence="2 3">
    <name type="scientific">Idiomarina xiamenensis 10-D-4</name>
    <dbReference type="NCBI Taxonomy" id="740709"/>
    <lineage>
        <taxon>Bacteria</taxon>
        <taxon>Pseudomonadati</taxon>
        <taxon>Pseudomonadota</taxon>
        <taxon>Gammaproteobacteria</taxon>
        <taxon>Alteromonadales</taxon>
        <taxon>Idiomarinaceae</taxon>
        <taxon>Idiomarina</taxon>
    </lineage>
</organism>
<proteinExistence type="predicted"/>
<dbReference type="EMBL" id="AMRG01000001">
    <property type="protein sequence ID" value="EKE87555.1"/>
    <property type="molecule type" value="Genomic_DNA"/>
</dbReference>
<feature type="domain" description="Thiopeptide-type bacteriocin biosynthesis" evidence="1">
    <location>
        <begin position="9"/>
        <end position="304"/>
    </location>
</feature>